<name>O54500_STRCR</name>
<dbReference type="PANTHER" id="PTHR30572:SF4">
    <property type="entry name" value="ABC TRANSPORTER PERMEASE YTRF"/>
    <property type="match status" value="1"/>
</dbReference>
<dbReference type="EMBL" id="U96166">
    <property type="protein sequence ID" value="AAB97962.1"/>
    <property type="molecule type" value="Genomic_DNA"/>
</dbReference>
<evidence type="ECO:0000256" key="4">
    <source>
        <dbReference type="ARBA" id="ARBA00022989"/>
    </source>
</evidence>
<reference evidence="10" key="2">
    <citation type="submission" date="2000-03" db="EMBL/GenBank/DDBJ databases">
        <authorList>
            <person name="Correia F.F."/>
            <person name="Allen T.W."/>
            <person name="DiRienzo J.M."/>
        </authorList>
    </citation>
    <scope>NUCLEOTIDE SEQUENCE</scope>
    <source>
        <strain evidence="10">CC5A</strain>
    </source>
</reference>
<keyword evidence="10" id="KW-0067">ATP-binding</keyword>
<dbReference type="Pfam" id="PF02687">
    <property type="entry name" value="FtsX"/>
    <property type="match status" value="1"/>
</dbReference>
<proteinExistence type="inferred from homology"/>
<dbReference type="InterPro" id="IPR050250">
    <property type="entry name" value="Macrolide_Exporter_MacB"/>
</dbReference>
<dbReference type="AlphaFoldDB" id="O54500"/>
<feature type="domain" description="ABC3 transporter permease C-terminal" evidence="8">
    <location>
        <begin position="271"/>
        <end position="309"/>
    </location>
</feature>
<feature type="transmembrane region" description="Helical" evidence="7">
    <location>
        <begin position="7"/>
        <end position="24"/>
    </location>
</feature>
<dbReference type="GO" id="GO:0005886">
    <property type="term" value="C:plasma membrane"/>
    <property type="evidence" value="ECO:0007669"/>
    <property type="project" value="UniProtKB-SubCell"/>
</dbReference>
<organism evidence="10">
    <name type="scientific">Streptococcus cristatus</name>
    <dbReference type="NCBI Taxonomy" id="45634"/>
    <lineage>
        <taxon>Bacteria</taxon>
        <taxon>Bacillati</taxon>
        <taxon>Bacillota</taxon>
        <taxon>Bacilli</taxon>
        <taxon>Lactobacillales</taxon>
        <taxon>Streptococcaceae</taxon>
        <taxon>Streptococcus</taxon>
    </lineage>
</organism>
<gene>
    <name evidence="10" type="primary">tptD</name>
</gene>
<feature type="domain" description="MacB-like periplasmic core" evidence="9">
    <location>
        <begin position="3"/>
        <end position="232"/>
    </location>
</feature>
<evidence type="ECO:0000259" key="9">
    <source>
        <dbReference type="Pfam" id="PF12704"/>
    </source>
</evidence>
<keyword evidence="2" id="KW-1003">Cell membrane</keyword>
<keyword evidence="10" id="KW-0547">Nucleotide-binding</keyword>
<dbReference type="InterPro" id="IPR025857">
    <property type="entry name" value="MacB_PCD"/>
</dbReference>
<evidence type="ECO:0000256" key="6">
    <source>
        <dbReference type="ARBA" id="ARBA00038076"/>
    </source>
</evidence>
<dbReference type="GO" id="GO:0005524">
    <property type="term" value="F:ATP binding"/>
    <property type="evidence" value="ECO:0007669"/>
    <property type="project" value="UniProtKB-KW"/>
</dbReference>
<evidence type="ECO:0000256" key="5">
    <source>
        <dbReference type="ARBA" id="ARBA00023136"/>
    </source>
</evidence>
<dbReference type="InterPro" id="IPR003838">
    <property type="entry name" value="ABC3_permease_C"/>
</dbReference>
<accession>O54500</accession>
<dbReference type="PANTHER" id="PTHR30572">
    <property type="entry name" value="MEMBRANE COMPONENT OF TRANSPORTER-RELATED"/>
    <property type="match status" value="1"/>
</dbReference>
<evidence type="ECO:0000256" key="1">
    <source>
        <dbReference type="ARBA" id="ARBA00004651"/>
    </source>
</evidence>
<keyword evidence="4 7" id="KW-1133">Transmembrane helix</keyword>
<keyword evidence="5 7" id="KW-0472">Membrane</keyword>
<comment type="similarity">
    <text evidence="6">Belongs to the ABC-4 integral membrane protein family.</text>
</comment>
<comment type="subcellular location">
    <subcellularLocation>
        <location evidence="1">Cell membrane</location>
        <topology evidence="1">Multi-pass membrane protein</topology>
    </subcellularLocation>
</comment>
<dbReference type="Pfam" id="PF12704">
    <property type="entry name" value="MacB_PCD"/>
    <property type="match status" value="1"/>
</dbReference>
<evidence type="ECO:0000256" key="3">
    <source>
        <dbReference type="ARBA" id="ARBA00022692"/>
    </source>
</evidence>
<protein>
    <submittedName>
        <fullName evidence="10">ATP-binding cassette transporter-like protein</fullName>
    </submittedName>
</protein>
<evidence type="ECO:0000256" key="7">
    <source>
        <dbReference type="SAM" id="Phobius"/>
    </source>
</evidence>
<reference evidence="10" key="1">
    <citation type="journal article" date="1997" name="Int. J. Oral Biol.">
        <title>Cloning and Sequencing of a Mutated Locus that Affects Fimbrial Tuft Organization and Corncob Formation in Streptococcus crista CC5A.</title>
        <authorList>
            <person name="Correia F.F."/>
            <person name="Lamont R."/>
            <person name="Bayer M."/>
            <person name="Rosan B."/>
            <person name="DiRienzo J.M."/>
        </authorList>
    </citation>
    <scope>NUCLEOTIDE SEQUENCE</scope>
    <source>
        <strain evidence="10">CC5A</strain>
    </source>
</reference>
<feature type="transmembrane region" description="Helical" evidence="7">
    <location>
        <begin position="265"/>
        <end position="291"/>
    </location>
</feature>
<keyword evidence="3 7" id="KW-0812">Transmembrane</keyword>
<evidence type="ECO:0000259" key="8">
    <source>
        <dbReference type="Pfam" id="PF02687"/>
    </source>
</evidence>
<evidence type="ECO:0000256" key="2">
    <source>
        <dbReference type="ARBA" id="ARBA00022475"/>
    </source>
</evidence>
<evidence type="ECO:0000313" key="10">
    <source>
        <dbReference type="EMBL" id="AAB97962.1"/>
    </source>
</evidence>
<dbReference type="GO" id="GO:0022857">
    <property type="term" value="F:transmembrane transporter activity"/>
    <property type="evidence" value="ECO:0007669"/>
    <property type="project" value="TreeGrafter"/>
</dbReference>
<sequence length="334" mass="36791">MRSMLTMLGIIIGIGAIIAIFSIIEGNTENTKRQLIGGSNNTIKVVYDKKSAIDPSIPEKSQAQKPSYIPFMGEDVLSKIKEIPGVKNALMTYGADEKIYYLSQKSSSKVQAVSQSVADIKQQRLLEGEGFDSEAFKNQEQVAYLEKSLYDTLFPKGDGIGKYVEVKGNPFKVIGVFESTEQSGLTSGSEKVAYIPLQQWHRIFDTINVSPEVTVQTHKADDLKKVAKKVSDYLNQQMPQSDYMFGVLNLQEFERQLDNLNQSNFVLLAGIASISLLVGGIGVMNIMLVSVTERTREIGIKKALGARRKILASGKRLPSVSNFSSLGNFSTTSR</sequence>